<dbReference type="STRING" id="1858805.M5FNN7"/>
<gene>
    <name evidence="1" type="ORF">DACRYDRAFT_112726</name>
</gene>
<proteinExistence type="predicted"/>
<dbReference type="AlphaFoldDB" id="M5FNN7"/>
<dbReference type="RefSeq" id="XP_040623376.1">
    <property type="nucleotide sequence ID" value="XM_040769486.1"/>
</dbReference>
<evidence type="ECO:0000313" key="1">
    <source>
        <dbReference type="EMBL" id="EJT96478.1"/>
    </source>
</evidence>
<name>M5FNN7_DACPD</name>
<dbReference type="Proteomes" id="UP000030653">
    <property type="component" value="Unassembled WGS sequence"/>
</dbReference>
<evidence type="ECO:0000313" key="2">
    <source>
        <dbReference type="Proteomes" id="UP000030653"/>
    </source>
</evidence>
<dbReference type="OrthoDB" id="408631at2759"/>
<reference evidence="1 2" key="1">
    <citation type="journal article" date="2012" name="Science">
        <title>The Paleozoic origin of enzymatic lignin decomposition reconstructed from 31 fungal genomes.</title>
        <authorList>
            <person name="Floudas D."/>
            <person name="Binder M."/>
            <person name="Riley R."/>
            <person name="Barry K."/>
            <person name="Blanchette R.A."/>
            <person name="Henrissat B."/>
            <person name="Martinez A.T."/>
            <person name="Otillar R."/>
            <person name="Spatafora J.W."/>
            <person name="Yadav J.S."/>
            <person name="Aerts A."/>
            <person name="Benoit I."/>
            <person name="Boyd A."/>
            <person name="Carlson A."/>
            <person name="Copeland A."/>
            <person name="Coutinho P.M."/>
            <person name="de Vries R.P."/>
            <person name="Ferreira P."/>
            <person name="Findley K."/>
            <person name="Foster B."/>
            <person name="Gaskell J."/>
            <person name="Glotzer D."/>
            <person name="Gorecki P."/>
            <person name="Heitman J."/>
            <person name="Hesse C."/>
            <person name="Hori C."/>
            <person name="Igarashi K."/>
            <person name="Jurgens J.A."/>
            <person name="Kallen N."/>
            <person name="Kersten P."/>
            <person name="Kohler A."/>
            <person name="Kuees U."/>
            <person name="Kumar T.K.A."/>
            <person name="Kuo A."/>
            <person name="LaButti K."/>
            <person name="Larrondo L.F."/>
            <person name="Lindquist E."/>
            <person name="Ling A."/>
            <person name="Lombard V."/>
            <person name="Lucas S."/>
            <person name="Lundell T."/>
            <person name="Martin R."/>
            <person name="McLaughlin D.J."/>
            <person name="Morgenstern I."/>
            <person name="Morin E."/>
            <person name="Murat C."/>
            <person name="Nagy L.G."/>
            <person name="Nolan M."/>
            <person name="Ohm R.A."/>
            <person name="Patyshakuliyeva A."/>
            <person name="Rokas A."/>
            <person name="Ruiz-Duenas F.J."/>
            <person name="Sabat G."/>
            <person name="Salamov A."/>
            <person name="Samejima M."/>
            <person name="Schmutz J."/>
            <person name="Slot J.C."/>
            <person name="St John F."/>
            <person name="Stenlid J."/>
            <person name="Sun H."/>
            <person name="Sun S."/>
            <person name="Syed K."/>
            <person name="Tsang A."/>
            <person name="Wiebenga A."/>
            <person name="Young D."/>
            <person name="Pisabarro A."/>
            <person name="Eastwood D.C."/>
            <person name="Martin F."/>
            <person name="Cullen D."/>
            <person name="Grigoriev I.V."/>
            <person name="Hibbett D.S."/>
        </authorList>
    </citation>
    <scope>NUCLEOTIDE SEQUENCE [LARGE SCALE GENOMIC DNA]</scope>
    <source>
        <strain evidence="1 2">DJM-731 SS1</strain>
    </source>
</reference>
<organism evidence="1 2">
    <name type="scientific">Dacryopinax primogenitus (strain DJM 731)</name>
    <name type="common">Brown rot fungus</name>
    <dbReference type="NCBI Taxonomy" id="1858805"/>
    <lineage>
        <taxon>Eukaryota</taxon>
        <taxon>Fungi</taxon>
        <taxon>Dikarya</taxon>
        <taxon>Basidiomycota</taxon>
        <taxon>Agaricomycotina</taxon>
        <taxon>Dacrymycetes</taxon>
        <taxon>Dacrymycetales</taxon>
        <taxon>Dacrymycetaceae</taxon>
        <taxon>Dacryopinax</taxon>
    </lineage>
</organism>
<keyword evidence="2" id="KW-1185">Reference proteome</keyword>
<sequence length="142" mass="15080">MGVNRLKLRLCTCILGAGSEGLRGRVPIRCALYPDNTQPPAVASFCTDTSSTVCHEDDIYPVFGTTPSANGAQNALTREVQQRYAQWLLNGVPGGDWRGVQGNDVSARILGGPQDAGVVAAGACDPAFWGQSVNFDYQVFTS</sequence>
<dbReference type="EMBL" id="JH795926">
    <property type="protein sequence ID" value="EJT96478.1"/>
    <property type="molecule type" value="Genomic_DNA"/>
</dbReference>
<accession>M5FNN7</accession>
<dbReference type="HOGENOM" id="CLU_1815724_0_0_1"/>
<dbReference type="GeneID" id="63684548"/>
<protein>
    <submittedName>
        <fullName evidence="1">Uncharacterized protein</fullName>
    </submittedName>
</protein>